<dbReference type="PRINTS" id="PR01315">
    <property type="entry name" value="BATTENIN"/>
</dbReference>
<feature type="transmembrane region" description="Helical" evidence="8">
    <location>
        <begin position="365"/>
        <end position="386"/>
    </location>
</feature>
<keyword evidence="11" id="KW-1185">Reference proteome</keyword>
<evidence type="ECO:0000256" key="4">
    <source>
        <dbReference type="ARBA" id="ARBA00022692"/>
    </source>
</evidence>
<feature type="transmembrane region" description="Helical" evidence="8">
    <location>
        <begin position="95"/>
        <end position="118"/>
    </location>
</feature>
<name>A0A194S944_RHOGW</name>
<feature type="transmembrane region" description="Helical" evidence="8">
    <location>
        <begin position="170"/>
        <end position="192"/>
    </location>
</feature>
<feature type="compositionally biased region" description="Acidic residues" evidence="9">
    <location>
        <begin position="248"/>
        <end position="258"/>
    </location>
</feature>
<dbReference type="GO" id="GO:0005774">
    <property type="term" value="C:vacuolar membrane"/>
    <property type="evidence" value="ECO:0007669"/>
    <property type="project" value="UniProtKB-SubCell"/>
</dbReference>
<dbReference type="GeneID" id="28974511"/>
<feature type="region of interest" description="Disordered" evidence="9">
    <location>
        <begin position="232"/>
        <end position="258"/>
    </location>
</feature>
<dbReference type="Proteomes" id="UP000053890">
    <property type="component" value="Unassembled WGS sequence"/>
</dbReference>
<feature type="transmembrane region" description="Helical" evidence="8">
    <location>
        <begin position="338"/>
        <end position="359"/>
    </location>
</feature>
<sequence length="497" mass="53213">MPDEYPPRPARMHHDSSSSSPSRVRWTFALAFFLFGTLNNIIYVVILSAALDLVDKASTPKGLILFVNIAPALLVKVGWPYFVPGPARYARRVRWCTALSFGGILVVAASTGLAPRLFGIAVASFSSGLGEMTFLQLATVYGALDPSRGQENSAAPRDGEDKSADLGGVAVGWFASGTGAAGIGGAGLWWVVRGLGVRGGLGVCMVLPLCMAASFFLLLPPLSALAPTTPFSVGSSSPYAPLRRGDGDLDGDDLDEEEDDLPDEALLERADAALPSLTTREKIALARPLAVRYMLPLFLVYLAEYTINSGVASTLLYEVPTKESAPVLALMIKSLRDYYPLWALLYQTFVFVSRSSLSILRLPPLPLALLPLPTILQLVVLLATFLEARTGFIVNSLGEHGATWCVAALVCAEGLCGGAAYVNAFHRLATEIDDEEVDEVGLGKDRRRLDQEREFCIASVGFADTSGILAAAMLSMAVEPYLCASQVARGRLYCREL</sequence>
<evidence type="ECO:0000256" key="6">
    <source>
        <dbReference type="ARBA" id="ARBA00022989"/>
    </source>
</evidence>
<feature type="transmembrane region" description="Helical" evidence="8">
    <location>
        <begin position="63"/>
        <end position="83"/>
    </location>
</feature>
<dbReference type="SUPFAM" id="SSF103473">
    <property type="entry name" value="MFS general substrate transporter"/>
    <property type="match status" value="1"/>
</dbReference>
<dbReference type="OrthoDB" id="5965864at2759"/>
<feature type="transmembrane region" description="Helical" evidence="8">
    <location>
        <begin position="293"/>
        <end position="317"/>
    </location>
</feature>
<evidence type="ECO:0000256" key="5">
    <source>
        <dbReference type="ARBA" id="ARBA00022970"/>
    </source>
</evidence>
<keyword evidence="7 8" id="KW-0472">Membrane</keyword>
<feature type="transmembrane region" description="Helical" evidence="8">
    <location>
        <begin position="455"/>
        <end position="478"/>
    </location>
</feature>
<evidence type="ECO:0000256" key="7">
    <source>
        <dbReference type="ARBA" id="ARBA00023136"/>
    </source>
</evidence>
<keyword evidence="4 8" id="KW-0812">Transmembrane</keyword>
<reference evidence="10 11" key="1">
    <citation type="journal article" date="2015" name="Front. Microbiol.">
        <title>Genome sequence of the plant growth promoting endophytic yeast Rhodotorula graminis WP1.</title>
        <authorList>
            <person name="Firrincieli A."/>
            <person name="Otillar R."/>
            <person name="Salamov A."/>
            <person name="Schmutz J."/>
            <person name="Khan Z."/>
            <person name="Redman R.S."/>
            <person name="Fleck N.D."/>
            <person name="Lindquist E."/>
            <person name="Grigoriev I.V."/>
            <person name="Doty S.L."/>
        </authorList>
    </citation>
    <scope>NUCLEOTIDE SEQUENCE [LARGE SCALE GENOMIC DNA]</scope>
    <source>
        <strain evidence="10 11">WP1</strain>
    </source>
</reference>
<dbReference type="STRING" id="578459.A0A194S944"/>
<evidence type="ECO:0000256" key="2">
    <source>
        <dbReference type="ARBA" id="ARBA00007467"/>
    </source>
</evidence>
<dbReference type="GO" id="GO:0051453">
    <property type="term" value="P:regulation of intracellular pH"/>
    <property type="evidence" value="ECO:0007669"/>
    <property type="project" value="TreeGrafter"/>
</dbReference>
<evidence type="ECO:0000256" key="8">
    <source>
        <dbReference type="RuleBase" id="RU361113"/>
    </source>
</evidence>
<keyword evidence="6 8" id="KW-1133">Transmembrane helix</keyword>
<keyword evidence="3" id="KW-0813">Transport</keyword>
<protein>
    <recommendedName>
        <fullName evidence="8">Protein BTN</fullName>
    </recommendedName>
</protein>
<feature type="transmembrane region" description="Helical" evidence="8">
    <location>
        <begin position="199"/>
        <end position="219"/>
    </location>
</feature>
<proteinExistence type="inferred from homology"/>
<feature type="transmembrane region" description="Helical" evidence="8">
    <location>
        <begin position="26"/>
        <end position="51"/>
    </location>
</feature>
<evidence type="ECO:0000256" key="1">
    <source>
        <dbReference type="ARBA" id="ARBA00004127"/>
    </source>
</evidence>
<keyword evidence="8" id="KW-0926">Vacuole</keyword>
<dbReference type="GO" id="GO:0006865">
    <property type="term" value="P:amino acid transport"/>
    <property type="evidence" value="ECO:0007669"/>
    <property type="project" value="UniProtKB-KW"/>
</dbReference>
<gene>
    <name evidence="10" type="ORF">RHOBADRAFT_42467</name>
</gene>
<evidence type="ECO:0000313" key="11">
    <source>
        <dbReference type="Proteomes" id="UP000053890"/>
    </source>
</evidence>
<dbReference type="PANTHER" id="PTHR10981">
    <property type="entry name" value="BATTENIN"/>
    <property type="match status" value="1"/>
</dbReference>
<dbReference type="PANTHER" id="PTHR10981:SF0">
    <property type="entry name" value="BATTENIN"/>
    <property type="match status" value="1"/>
</dbReference>
<evidence type="ECO:0000256" key="3">
    <source>
        <dbReference type="ARBA" id="ARBA00022448"/>
    </source>
</evidence>
<dbReference type="RefSeq" id="XP_018273302.1">
    <property type="nucleotide sequence ID" value="XM_018414063.1"/>
</dbReference>
<evidence type="ECO:0000313" key="10">
    <source>
        <dbReference type="EMBL" id="KPV77253.1"/>
    </source>
</evidence>
<organism evidence="10 11">
    <name type="scientific">Rhodotorula graminis (strain WP1)</name>
    <dbReference type="NCBI Taxonomy" id="578459"/>
    <lineage>
        <taxon>Eukaryota</taxon>
        <taxon>Fungi</taxon>
        <taxon>Dikarya</taxon>
        <taxon>Basidiomycota</taxon>
        <taxon>Pucciniomycotina</taxon>
        <taxon>Microbotryomycetes</taxon>
        <taxon>Sporidiobolales</taxon>
        <taxon>Sporidiobolaceae</taxon>
        <taxon>Rhodotorula</taxon>
    </lineage>
</organism>
<dbReference type="OMA" id="WLCNWQV"/>
<dbReference type="GO" id="GO:0012505">
    <property type="term" value="C:endomembrane system"/>
    <property type="evidence" value="ECO:0007669"/>
    <property type="project" value="UniProtKB-SubCell"/>
</dbReference>
<accession>A0A194S944</accession>
<dbReference type="InterPro" id="IPR036259">
    <property type="entry name" value="MFS_trans_sf"/>
</dbReference>
<dbReference type="AlphaFoldDB" id="A0A194S944"/>
<dbReference type="EMBL" id="KQ474075">
    <property type="protein sequence ID" value="KPV77253.1"/>
    <property type="molecule type" value="Genomic_DNA"/>
</dbReference>
<evidence type="ECO:0000256" key="9">
    <source>
        <dbReference type="SAM" id="MobiDB-lite"/>
    </source>
</evidence>
<comment type="similarity">
    <text evidence="2 8">Belongs to the battenin family.</text>
</comment>
<feature type="region of interest" description="Disordered" evidence="9">
    <location>
        <begin position="1"/>
        <end position="21"/>
    </location>
</feature>
<keyword evidence="5" id="KW-0029">Amino-acid transport</keyword>
<dbReference type="Pfam" id="PF02487">
    <property type="entry name" value="CLN3"/>
    <property type="match status" value="1"/>
</dbReference>
<dbReference type="InterPro" id="IPR003492">
    <property type="entry name" value="Battenin_disease_Cln3"/>
</dbReference>
<comment type="subcellular location">
    <subcellularLocation>
        <location evidence="1">Endomembrane system</location>
        <topology evidence="1">Multi-pass membrane protein</topology>
    </subcellularLocation>
    <subcellularLocation>
        <location evidence="8">Vacuole membrane</location>
        <topology evidence="8">Multi-pass membrane protein</topology>
    </subcellularLocation>
</comment>